<feature type="region of interest" description="Disordered" evidence="1">
    <location>
        <begin position="1"/>
        <end position="23"/>
    </location>
</feature>
<sequence length="348" mass="39351">MPHIPFDFDPPASPEDDPRFTYSTDGKNTRIRWPLVSVDILYPEHRLFPSIADTVALNAGVMVAHNQMGYSVGQFHEFFVSVRNEIAAAFVMGRIEATFGRATPLAATLFESHRSKYHGDWSEIWTLRLFGAKQEDLEAAVLNALLLYAHEYGEVLNPYPFDDNFDDWDESDDQPVLDEAIHVVAPIVRDLEPLRFYFSGLAQADRTAACIYFYRVIEYYSFLTHENELSRLRHDRSINDQDFSKRVLEVVVKDEKGAVFKLIASLADDELLSKAKASGLIQNTTSGHLADAVYSFRNSIVHGKFSYGFTLSSASFFNSDKAMPNWNGLMAELAKRAIERLGTRSSVL</sequence>
<dbReference type="EMBL" id="MBFE02000022">
    <property type="protein sequence ID" value="MUO44710.1"/>
    <property type="molecule type" value="Genomic_DNA"/>
</dbReference>
<evidence type="ECO:0000313" key="3">
    <source>
        <dbReference type="Proteomes" id="UP000179454"/>
    </source>
</evidence>
<comment type="caution">
    <text evidence="2">The sequence shown here is derived from an EMBL/GenBank/DDBJ whole genome shotgun (WGS) entry which is preliminary data.</text>
</comment>
<keyword evidence="3" id="KW-1185">Reference proteome</keyword>
<protein>
    <recommendedName>
        <fullName evidence="4">Apea-like HEPN domain-containing protein</fullName>
    </recommendedName>
</protein>
<evidence type="ECO:0000256" key="1">
    <source>
        <dbReference type="SAM" id="MobiDB-lite"/>
    </source>
</evidence>
<evidence type="ECO:0008006" key="4">
    <source>
        <dbReference type="Google" id="ProtNLM"/>
    </source>
</evidence>
<gene>
    <name evidence="2" type="ORF">BBL17_023275</name>
</gene>
<reference evidence="2" key="1">
    <citation type="submission" date="2019-11" db="EMBL/GenBank/DDBJ databases">
        <title>Whole-genome sequencing of Allorhizobium vitis.</title>
        <authorList>
            <person name="Gan H.M."/>
            <person name="Savka M.A."/>
        </authorList>
    </citation>
    <scope>NUCLEOTIDE SEQUENCE [LARGE SCALE GENOMIC DNA]</scope>
    <source>
        <strain evidence="2">T1/7</strain>
    </source>
</reference>
<dbReference type="RefSeq" id="WP_071207539.1">
    <property type="nucleotide sequence ID" value="NZ_MBFE02000022.1"/>
</dbReference>
<organism evidence="2 3">
    <name type="scientific">Agrobacterium vitis</name>
    <name type="common">Rhizobium vitis</name>
    <dbReference type="NCBI Taxonomy" id="373"/>
    <lineage>
        <taxon>Bacteria</taxon>
        <taxon>Pseudomonadati</taxon>
        <taxon>Pseudomonadota</taxon>
        <taxon>Alphaproteobacteria</taxon>
        <taxon>Hyphomicrobiales</taxon>
        <taxon>Rhizobiaceae</taxon>
        <taxon>Rhizobium/Agrobacterium group</taxon>
        <taxon>Agrobacterium</taxon>
    </lineage>
</organism>
<dbReference type="Proteomes" id="UP000179454">
    <property type="component" value="Unassembled WGS sequence"/>
</dbReference>
<accession>A0ABW9TKW9</accession>
<proteinExistence type="predicted"/>
<name>A0ABW9TKW9_AGRVI</name>
<evidence type="ECO:0000313" key="2">
    <source>
        <dbReference type="EMBL" id="MUO44710.1"/>
    </source>
</evidence>